<accession>S7Q2N1</accession>
<dbReference type="OrthoDB" id="2603374at2759"/>
<dbReference type="KEGG" id="gtr:GLOTRDRAFT_131115"/>
<evidence type="ECO:0000313" key="2">
    <source>
        <dbReference type="Proteomes" id="UP000030669"/>
    </source>
</evidence>
<protein>
    <submittedName>
        <fullName evidence="1">Uncharacterized protein</fullName>
    </submittedName>
</protein>
<dbReference type="OMA" id="ISEYSPI"/>
<organism evidence="1 2">
    <name type="scientific">Gloeophyllum trabeum (strain ATCC 11539 / FP-39264 / Madison 617)</name>
    <name type="common">Brown rot fungus</name>
    <dbReference type="NCBI Taxonomy" id="670483"/>
    <lineage>
        <taxon>Eukaryota</taxon>
        <taxon>Fungi</taxon>
        <taxon>Dikarya</taxon>
        <taxon>Basidiomycota</taxon>
        <taxon>Agaricomycotina</taxon>
        <taxon>Agaricomycetes</taxon>
        <taxon>Gloeophyllales</taxon>
        <taxon>Gloeophyllaceae</taxon>
        <taxon>Gloeophyllum</taxon>
    </lineage>
</organism>
<gene>
    <name evidence="1" type="ORF">GLOTRDRAFT_131115</name>
</gene>
<dbReference type="AlphaFoldDB" id="S7Q2N1"/>
<dbReference type="eggNOG" id="ENOG502SSX5">
    <property type="taxonomic scope" value="Eukaryota"/>
</dbReference>
<dbReference type="HOGENOM" id="CLU_102259_0_0_1"/>
<name>S7Q2N1_GLOTA</name>
<keyword evidence="2" id="KW-1185">Reference proteome</keyword>
<dbReference type="GeneID" id="19302224"/>
<sequence>MVVTQNVCTWIRISLLSRMPDLGKEISLAPSSLYVCLTQLMGPGFHWSLYITDASGVATRYHWREVPGRRGADDPIEEFAYGIIKPVTEITRGNNFNLAFIKISAYVPHEGMQPEYFVALFKDVFTTSYSSVRENRQHQISCRTWLMAALQRMRVAGHLTLDSAAVAGLEASIKEIGNAVEERVSTGIVESEFAYL</sequence>
<dbReference type="Proteomes" id="UP000030669">
    <property type="component" value="Unassembled WGS sequence"/>
</dbReference>
<dbReference type="EMBL" id="KB469305">
    <property type="protein sequence ID" value="EPQ53783.1"/>
    <property type="molecule type" value="Genomic_DNA"/>
</dbReference>
<dbReference type="RefSeq" id="XP_007868068.1">
    <property type="nucleotide sequence ID" value="XM_007869877.1"/>
</dbReference>
<proteinExistence type="predicted"/>
<evidence type="ECO:0000313" key="1">
    <source>
        <dbReference type="EMBL" id="EPQ53783.1"/>
    </source>
</evidence>
<reference evidence="1 2" key="1">
    <citation type="journal article" date="2012" name="Science">
        <title>The Paleozoic origin of enzymatic lignin decomposition reconstructed from 31 fungal genomes.</title>
        <authorList>
            <person name="Floudas D."/>
            <person name="Binder M."/>
            <person name="Riley R."/>
            <person name="Barry K."/>
            <person name="Blanchette R.A."/>
            <person name="Henrissat B."/>
            <person name="Martinez A.T."/>
            <person name="Otillar R."/>
            <person name="Spatafora J.W."/>
            <person name="Yadav J.S."/>
            <person name="Aerts A."/>
            <person name="Benoit I."/>
            <person name="Boyd A."/>
            <person name="Carlson A."/>
            <person name="Copeland A."/>
            <person name="Coutinho P.M."/>
            <person name="de Vries R.P."/>
            <person name="Ferreira P."/>
            <person name="Findley K."/>
            <person name="Foster B."/>
            <person name="Gaskell J."/>
            <person name="Glotzer D."/>
            <person name="Gorecki P."/>
            <person name="Heitman J."/>
            <person name="Hesse C."/>
            <person name="Hori C."/>
            <person name="Igarashi K."/>
            <person name="Jurgens J.A."/>
            <person name="Kallen N."/>
            <person name="Kersten P."/>
            <person name="Kohler A."/>
            <person name="Kuees U."/>
            <person name="Kumar T.K.A."/>
            <person name="Kuo A."/>
            <person name="LaButti K."/>
            <person name="Larrondo L.F."/>
            <person name="Lindquist E."/>
            <person name="Ling A."/>
            <person name="Lombard V."/>
            <person name="Lucas S."/>
            <person name="Lundell T."/>
            <person name="Martin R."/>
            <person name="McLaughlin D.J."/>
            <person name="Morgenstern I."/>
            <person name="Morin E."/>
            <person name="Murat C."/>
            <person name="Nagy L.G."/>
            <person name="Nolan M."/>
            <person name="Ohm R.A."/>
            <person name="Patyshakuliyeva A."/>
            <person name="Rokas A."/>
            <person name="Ruiz-Duenas F.J."/>
            <person name="Sabat G."/>
            <person name="Salamov A."/>
            <person name="Samejima M."/>
            <person name="Schmutz J."/>
            <person name="Slot J.C."/>
            <person name="St John F."/>
            <person name="Stenlid J."/>
            <person name="Sun H."/>
            <person name="Sun S."/>
            <person name="Syed K."/>
            <person name="Tsang A."/>
            <person name="Wiebenga A."/>
            <person name="Young D."/>
            <person name="Pisabarro A."/>
            <person name="Eastwood D.C."/>
            <person name="Martin F."/>
            <person name="Cullen D."/>
            <person name="Grigoriev I.V."/>
            <person name="Hibbett D.S."/>
        </authorList>
    </citation>
    <scope>NUCLEOTIDE SEQUENCE [LARGE SCALE GENOMIC DNA]</scope>
    <source>
        <strain evidence="1 2">ATCC 11539</strain>
    </source>
</reference>